<dbReference type="SUPFAM" id="SSF56784">
    <property type="entry name" value="HAD-like"/>
    <property type="match status" value="1"/>
</dbReference>
<dbReference type="InterPro" id="IPR036412">
    <property type="entry name" value="HAD-like_sf"/>
</dbReference>
<dbReference type="InterPro" id="IPR023214">
    <property type="entry name" value="HAD_sf"/>
</dbReference>
<dbReference type="PRINTS" id="PR00413">
    <property type="entry name" value="HADHALOGNASE"/>
</dbReference>
<sequence>MLKAVIFDMDGVLVDSEPLHKKSNEIFFEQLGIKLSKNLYSTFIGMSNGEMWSIIKKECNLEQSVEELIKKAQDLSYNYMEKNLTDTPIDGVLNLLEGLKVNKIKIALASSSPLKLINLVTKRLRIKDYFDVILSGEEVQNGKPAPDIFIEAARRLDVYPEECVVIEDSHNGLKGANKAKCKTIAYDSPNSPNQDLSIANGVVNNIQNINIEYLLDLFK</sequence>
<dbReference type="AlphaFoldDB" id="A0AA45C5Q3"/>
<dbReference type="InterPro" id="IPR023198">
    <property type="entry name" value="PGP-like_dom2"/>
</dbReference>
<protein>
    <submittedName>
        <fullName evidence="1">HAD superfamily hydrolase (TIGR01509 family)/HAD superfamily hydrolase (TIGR01549 family)/beta-phosphoglucomutase family hydrolase</fullName>
    </submittedName>
</protein>
<dbReference type="SFLD" id="SFLDG01135">
    <property type="entry name" value="C1.5.6:_HAD__Beta-PGM__Phospha"/>
    <property type="match status" value="1"/>
</dbReference>
<reference evidence="1 2" key="1">
    <citation type="submission" date="2018-05" db="EMBL/GenBank/DDBJ databases">
        <title>Genomic Encyclopedia of Type Strains, Phase IV (KMG-IV): sequencing the most valuable type-strain genomes for metagenomic binning, comparative biology and taxonomic classification.</title>
        <authorList>
            <person name="Goeker M."/>
        </authorList>
    </citation>
    <scope>NUCLEOTIDE SEQUENCE [LARGE SCALE GENOMIC DNA]</scope>
    <source>
        <strain evidence="1 2">DSM 24906</strain>
    </source>
</reference>
<evidence type="ECO:0000313" key="1">
    <source>
        <dbReference type="EMBL" id="PWJ89316.1"/>
    </source>
</evidence>
<dbReference type="Gene3D" id="3.40.50.1000">
    <property type="entry name" value="HAD superfamily/HAD-like"/>
    <property type="match status" value="1"/>
</dbReference>
<dbReference type="SFLD" id="SFLDG01129">
    <property type="entry name" value="C1.5:_HAD__Beta-PGM__Phosphata"/>
    <property type="match status" value="1"/>
</dbReference>
<dbReference type="InterPro" id="IPR006439">
    <property type="entry name" value="HAD-SF_hydro_IA"/>
</dbReference>
<dbReference type="NCBIfam" id="TIGR01509">
    <property type="entry name" value="HAD-SF-IA-v3"/>
    <property type="match status" value="1"/>
</dbReference>
<dbReference type="PANTHER" id="PTHR18901">
    <property type="entry name" value="2-DEOXYGLUCOSE-6-PHOSPHATE PHOSPHATASE 2"/>
    <property type="match status" value="1"/>
</dbReference>
<proteinExistence type="predicted"/>
<dbReference type="PANTHER" id="PTHR18901:SF38">
    <property type="entry name" value="PSEUDOURIDINE-5'-PHOSPHATASE"/>
    <property type="match status" value="1"/>
</dbReference>
<name>A0AA45C5Q3_9BACT</name>
<dbReference type="RefSeq" id="WP_109605524.1">
    <property type="nucleotide sequence ID" value="NZ_QGGI01000015.1"/>
</dbReference>
<dbReference type="Pfam" id="PF13419">
    <property type="entry name" value="HAD_2"/>
    <property type="match status" value="1"/>
</dbReference>
<gene>
    <name evidence="1" type="ORF">C7380_11542</name>
</gene>
<dbReference type="SFLD" id="SFLDS00003">
    <property type="entry name" value="Haloacid_Dehalogenase"/>
    <property type="match status" value="1"/>
</dbReference>
<dbReference type="Gene3D" id="1.10.150.240">
    <property type="entry name" value="Putative phosphatase, domain 2"/>
    <property type="match status" value="1"/>
</dbReference>
<comment type="caution">
    <text evidence="1">The sequence shown here is derived from an EMBL/GenBank/DDBJ whole genome shotgun (WGS) entry which is preliminary data.</text>
</comment>
<evidence type="ECO:0000313" key="2">
    <source>
        <dbReference type="Proteomes" id="UP000245921"/>
    </source>
</evidence>
<organism evidence="1 2">
    <name type="scientific">Oceanotoga teriensis</name>
    <dbReference type="NCBI Taxonomy" id="515440"/>
    <lineage>
        <taxon>Bacteria</taxon>
        <taxon>Thermotogati</taxon>
        <taxon>Thermotogota</taxon>
        <taxon>Thermotogae</taxon>
        <taxon>Petrotogales</taxon>
        <taxon>Petrotogaceae</taxon>
        <taxon>Oceanotoga</taxon>
    </lineage>
</organism>
<accession>A0AA45C5Q3</accession>
<keyword evidence="1" id="KW-0378">Hydrolase</keyword>
<keyword evidence="2" id="KW-1185">Reference proteome</keyword>
<dbReference type="InterPro" id="IPR041492">
    <property type="entry name" value="HAD_2"/>
</dbReference>
<dbReference type="CDD" id="cd16423">
    <property type="entry name" value="HAD_BPGM-like"/>
    <property type="match status" value="1"/>
</dbReference>
<dbReference type="GO" id="GO:0016787">
    <property type="term" value="F:hydrolase activity"/>
    <property type="evidence" value="ECO:0007669"/>
    <property type="project" value="UniProtKB-KW"/>
</dbReference>
<dbReference type="EMBL" id="QGGI01000015">
    <property type="protein sequence ID" value="PWJ89316.1"/>
    <property type="molecule type" value="Genomic_DNA"/>
</dbReference>
<dbReference type="NCBIfam" id="TIGR01549">
    <property type="entry name" value="HAD-SF-IA-v1"/>
    <property type="match status" value="1"/>
</dbReference>
<dbReference type="Proteomes" id="UP000245921">
    <property type="component" value="Unassembled WGS sequence"/>
</dbReference>